<gene>
    <name evidence="2" type="ORF">OUZ56_011629</name>
</gene>
<dbReference type="Gene3D" id="3.30.70.270">
    <property type="match status" value="1"/>
</dbReference>
<dbReference type="InterPro" id="IPR000477">
    <property type="entry name" value="RT_dom"/>
</dbReference>
<dbReference type="InterPro" id="IPR052055">
    <property type="entry name" value="Hepadnavirus_pol/RT"/>
</dbReference>
<dbReference type="Pfam" id="PF00078">
    <property type="entry name" value="RVT_1"/>
    <property type="match status" value="1"/>
</dbReference>
<feature type="domain" description="Reverse transcriptase" evidence="1">
    <location>
        <begin position="1"/>
        <end position="93"/>
    </location>
</feature>
<organism evidence="2 3">
    <name type="scientific">Daphnia magna</name>
    <dbReference type="NCBI Taxonomy" id="35525"/>
    <lineage>
        <taxon>Eukaryota</taxon>
        <taxon>Metazoa</taxon>
        <taxon>Ecdysozoa</taxon>
        <taxon>Arthropoda</taxon>
        <taxon>Crustacea</taxon>
        <taxon>Branchiopoda</taxon>
        <taxon>Diplostraca</taxon>
        <taxon>Cladocera</taxon>
        <taxon>Anomopoda</taxon>
        <taxon>Daphniidae</taxon>
        <taxon>Daphnia</taxon>
    </lineage>
</organism>
<keyword evidence="3" id="KW-1185">Reference proteome</keyword>
<proteinExistence type="predicted"/>
<accession>A0ABQ9Z1Z2</accession>
<reference evidence="2 3" key="1">
    <citation type="journal article" date="2023" name="Nucleic Acids Res.">
        <title>The hologenome of Daphnia magna reveals possible DNA methylation and microbiome-mediated evolution of the host genome.</title>
        <authorList>
            <person name="Chaturvedi A."/>
            <person name="Li X."/>
            <person name="Dhandapani V."/>
            <person name="Marshall H."/>
            <person name="Kissane S."/>
            <person name="Cuenca-Cambronero M."/>
            <person name="Asole G."/>
            <person name="Calvet F."/>
            <person name="Ruiz-Romero M."/>
            <person name="Marangio P."/>
            <person name="Guigo R."/>
            <person name="Rago D."/>
            <person name="Mirbahai L."/>
            <person name="Eastwood N."/>
            <person name="Colbourne J.K."/>
            <person name="Zhou J."/>
            <person name="Mallon E."/>
            <person name="Orsini L."/>
        </authorList>
    </citation>
    <scope>NUCLEOTIDE SEQUENCE [LARGE SCALE GENOMIC DNA]</scope>
    <source>
        <strain evidence="2">LRV0_1</strain>
    </source>
</reference>
<dbReference type="InterPro" id="IPR043128">
    <property type="entry name" value="Rev_trsase/Diguanyl_cyclase"/>
</dbReference>
<name>A0ABQ9Z1Z2_9CRUS</name>
<sequence length="151" mass="16969">MEGSHFRVFVSCVWAGTSVFTKLLKVVMAVLRKEGIGLVVYLDDILIVNASKRNLSPDIKNIVSLVQSLGFLVNWTKSVLQPSQILEYLGLMVNSKRMSFALPADKVASVRTMCSGALSDNSISIRKHEWQRKQLPQWHQQPPIMSRIDAD</sequence>
<dbReference type="PANTHER" id="PTHR33050">
    <property type="entry name" value="REVERSE TRANSCRIPTASE DOMAIN-CONTAINING PROTEIN"/>
    <property type="match status" value="1"/>
</dbReference>
<evidence type="ECO:0000313" key="3">
    <source>
        <dbReference type="Proteomes" id="UP001234178"/>
    </source>
</evidence>
<dbReference type="SUPFAM" id="SSF56672">
    <property type="entry name" value="DNA/RNA polymerases"/>
    <property type="match status" value="1"/>
</dbReference>
<dbReference type="Proteomes" id="UP001234178">
    <property type="component" value="Unassembled WGS sequence"/>
</dbReference>
<protein>
    <recommendedName>
        <fullName evidence="1">Reverse transcriptase domain-containing protein</fullName>
    </recommendedName>
</protein>
<evidence type="ECO:0000313" key="2">
    <source>
        <dbReference type="EMBL" id="KAK4006475.1"/>
    </source>
</evidence>
<dbReference type="PANTHER" id="PTHR33050:SF7">
    <property type="entry name" value="RIBONUCLEASE H"/>
    <property type="match status" value="1"/>
</dbReference>
<dbReference type="InterPro" id="IPR043502">
    <property type="entry name" value="DNA/RNA_pol_sf"/>
</dbReference>
<dbReference type="EMBL" id="JAOYFB010000002">
    <property type="protein sequence ID" value="KAK4006475.1"/>
    <property type="molecule type" value="Genomic_DNA"/>
</dbReference>
<comment type="caution">
    <text evidence="2">The sequence shown here is derived from an EMBL/GenBank/DDBJ whole genome shotgun (WGS) entry which is preliminary data.</text>
</comment>
<evidence type="ECO:0000259" key="1">
    <source>
        <dbReference type="PROSITE" id="PS50878"/>
    </source>
</evidence>
<dbReference type="PROSITE" id="PS50878">
    <property type="entry name" value="RT_POL"/>
    <property type="match status" value="1"/>
</dbReference>